<accession>A0A2N9LMD4</accession>
<proteinExistence type="predicted"/>
<protein>
    <submittedName>
        <fullName evidence="1">Uncharacterized protein</fullName>
    </submittedName>
</protein>
<gene>
    <name evidence="1" type="ORF">SBA5_440040</name>
</gene>
<evidence type="ECO:0000313" key="2">
    <source>
        <dbReference type="Proteomes" id="UP000239735"/>
    </source>
</evidence>
<evidence type="ECO:0000313" key="1">
    <source>
        <dbReference type="EMBL" id="SPE24253.1"/>
    </source>
</evidence>
<dbReference type="EMBL" id="OKRB01000102">
    <property type="protein sequence ID" value="SPE24253.1"/>
    <property type="molecule type" value="Genomic_DNA"/>
</dbReference>
<reference evidence="2" key="1">
    <citation type="submission" date="2018-02" db="EMBL/GenBank/DDBJ databases">
        <authorList>
            <person name="Hausmann B."/>
        </authorList>
    </citation>
    <scope>NUCLEOTIDE SEQUENCE [LARGE SCALE GENOMIC DNA]</scope>
    <source>
        <strain evidence="2">Peat soil MAG SbA5</strain>
    </source>
</reference>
<organism evidence="1 2">
    <name type="scientific">Candidatus Sulfuritelmatomonas gaucii</name>
    <dbReference type="NCBI Taxonomy" id="2043161"/>
    <lineage>
        <taxon>Bacteria</taxon>
        <taxon>Pseudomonadati</taxon>
        <taxon>Acidobacteriota</taxon>
        <taxon>Terriglobia</taxon>
        <taxon>Terriglobales</taxon>
        <taxon>Acidobacteriaceae</taxon>
        <taxon>Candidatus Sulfuritelmatomonas</taxon>
    </lineage>
</organism>
<sequence length="64" mass="7310">MRKKRARNLSRFFCTWIWQRNDNHAVGEPHFSASPGTLVGTAIQISQPVNDFRGIIITRGQLTN</sequence>
<dbReference type="Proteomes" id="UP000239735">
    <property type="component" value="Unassembled WGS sequence"/>
</dbReference>
<dbReference type="AlphaFoldDB" id="A0A2N9LMD4"/>
<name>A0A2N9LMD4_9BACT</name>